<reference evidence="2" key="1">
    <citation type="submission" date="2013-09" db="EMBL/GenBank/DDBJ databases">
        <title>Corchorus olitorius genome sequencing.</title>
        <authorList>
            <person name="Alam M."/>
            <person name="Haque M.S."/>
            <person name="Islam M.S."/>
            <person name="Emdad E.M."/>
            <person name="Islam M.M."/>
            <person name="Ahmed B."/>
            <person name="Halim A."/>
            <person name="Hossen Q.M.M."/>
            <person name="Hossain M.Z."/>
            <person name="Ahmed R."/>
            <person name="Khan M.M."/>
            <person name="Islam R."/>
            <person name="Rashid M.M."/>
            <person name="Khan S.A."/>
            <person name="Rahman M.S."/>
            <person name="Alam M."/>
            <person name="Yahiya A.S."/>
            <person name="Khan M.S."/>
            <person name="Azam M.S."/>
            <person name="Haque T."/>
            <person name="Lashkar M.Z.H."/>
            <person name="Akhand A.I."/>
            <person name="Morshed G."/>
            <person name="Roy S."/>
            <person name="Uddin K.S."/>
            <person name="Rabeya T."/>
            <person name="Hossain A.S."/>
            <person name="Chowdhury A."/>
            <person name="Snigdha A.R."/>
            <person name="Mortoza M.S."/>
            <person name="Matin S.A."/>
            <person name="Hoque S.M.E."/>
            <person name="Islam M.K."/>
            <person name="Roy D.K."/>
            <person name="Haider R."/>
            <person name="Moosa M.M."/>
            <person name="Elias S.M."/>
            <person name="Hasan A.M."/>
            <person name="Jahan S."/>
            <person name="Shafiuddin M."/>
            <person name="Mahmood N."/>
            <person name="Shommy N.S."/>
        </authorList>
    </citation>
    <scope>NUCLEOTIDE SEQUENCE [LARGE SCALE GENOMIC DNA]</scope>
    <source>
        <strain evidence="2">cv. O-4</strain>
    </source>
</reference>
<dbReference type="AlphaFoldDB" id="A0A1R3L0F3"/>
<evidence type="ECO:0000313" key="2">
    <source>
        <dbReference type="Proteomes" id="UP000187203"/>
    </source>
</evidence>
<dbReference type="EMBL" id="AWUE01005993">
    <property type="protein sequence ID" value="OMP12823.1"/>
    <property type="molecule type" value="Genomic_DNA"/>
</dbReference>
<evidence type="ECO:0000313" key="1">
    <source>
        <dbReference type="EMBL" id="OMP12823.1"/>
    </source>
</evidence>
<keyword evidence="2" id="KW-1185">Reference proteome</keyword>
<comment type="caution">
    <text evidence="1">The sequence shown here is derived from an EMBL/GenBank/DDBJ whole genome shotgun (WGS) entry which is preliminary data.</text>
</comment>
<gene>
    <name evidence="1" type="ORF">COLO4_02720</name>
</gene>
<accession>A0A1R3L0F3</accession>
<dbReference type="Proteomes" id="UP000187203">
    <property type="component" value="Unassembled WGS sequence"/>
</dbReference>
<proteinExistence type="predicted"/>
<organism evidence="1 2">
    <name type="scientific">Corchorus olitorius</name>
    <dbReference type="NCBI Taxonomy" id="93759"/>
    <lineage>
        <taxon>Eukaryota</taxon>
        <taxon>Viridiplantae</taxon>
        <taxon>Streptophyta</taxon>
        <taxon>Embryophyta</taxon>
        <taxon>Tracheophyta</taxon>
        <taxon>Spermatophyta</taxon>
        <taxon>Magnoliopsida</taxon>
        <taxon>eudicotyledons</taxon>
        <taxon>Gunneridae</taxon>
        <taxon>Pentapetalae</taxon>
        <taxon>rosids</taxon>
        <taxon>malvids</taxon>
        <taxon>Malvales</taxon>
        <taxon>Malvaceae</taxon>
        <taxon>Grewioideae</taxon>
        <taxon>Apeibeae</taxon>
        <taxon>Corchorus</taxon>
    </lineage>
</organism>
<protein>
    <submittedName>
        <fullName evidence="1">Uncharacterized protein</fullName>
    </submittedName>
</protein>
<sequence length="78" mass="8847">MRMLRSKSGEEIGFGSNWFEASSKRTNTGLDFGVWRRPSSEVFGLNNREICRWCRGDAARRFQAAQRVAARVSGSISF</sequence>
<name>A0A1R3L0F3_9ROSI</name>